<feature type="compositionally biased region" description="Basic and acidic residues" evidence="4">
    <location>
        <begin position="1"/>
        <end position="24"/>
    </location>
</feature>
<dbReference type="SUPFAM" id="SSF103612">
    <property type="entry name" value="SBT domain"/>
    <property type="match status" value="1"/>
</dbReference>
<proteinExistence type="predicted"/>
<keyword evidence="3" id="KW-0862">Zinc</keyword>
<feature type="region of interest" description="Disordered" evidence="4">
    <location>
        <begin position="1"/>
        <end position="71"/>
    </location>
</feature>
<dbReference type="EMBL" id="CP126215">
    <property type="protein sequence ID" value="WIA16831.1"/>
    <property type="molecule type" value="Genomic_DNA"/>
</dbReference>
<organism evidence="6 7">
    <name type="scientific">Tetradesmus obliquus</name>
    <name type="common">Green alga</name>
    <name type="synonym">Acutodesmus obliquus</name>
    <dbReference type="NCBI Taxonomy" id="3088"/>
    <lineage>
        <taxon>Eukaryota</taxon>
        <taxon>Viridiplantae</taxon>
        <taxon>Chlorophyta</taxon>
        <taxon>core chlorophytes</taxon>
        <taxon>Chlorophyceae</taxon>
        <taxon>CS clade</taxon>
        <taxon>Sphaeropleales</taxon>
        <taxon>Scenedesmaceae</taxon>
        <taxon>Tetradesmus</taxon>
    </lineage>
</organism>
<dbReference type="PROSITE" id="PS51141">
    <property type="entry name" value="ZF_SBP"/>
    <property type="match status" value="1"/>
</dbReference>
<evidence type="ECO:0000313" key="7">
    <source>
        <dbReference type="Proteomes" id="UP001244341"/>
    </source>
</evidence>
<dbReference type="PANTHER" id="PTHR31251">
    <property type="entry name" value="SQUAMOSA PROMOTER-BINDING-LIKE PROTEIN 4"/>
    <property type="match status" value="1"/>
</dbReference>
<dbReference type="Pfam" id="PF03110">
    <property type="entry name" value="SBP"/>
    <property type="match status" value="1"/>
</dbReference>
<evidence type="ECO:0000259" key="5">
    <source>
        <dbReference type="PROSITE" id="PS51141"/>
    </source>
</evidence>
<accession>A0ABY8U9T4</accession>
<dbReference type="InterPro" id="IPR036893">
    <property type="entry name" value="SBP_sf"/>
</dbReference>
<dbReference type="PANTHER" id="PTHR31251:SF169">
    <property type="entry name" value="SQUAMOSA PROMOTER-BINDING-LIKE PROTEIN 8"/>
    <property type="match status" value="1"/>
</dbReference>
<evidence type="ECO:0000256" key="1">
    <source>
        <dbReference type="ARBA" id="ARBA00022723"/>
    </source>
</evidence>
<feature type="compositionally biased region" description="Basic and acidic residues" evidence="4">
    <location>
        <begin position="43"/>
        <end position="54"/>
    </location>
</feature>
<evidence type="ECO:0000313" key="6">
    <source>
        <dbReference type="EMBL" id="WIA16831.1"/>
    </source>
</evidence>
<dbReference type="InterPro" id="IPR004333">
    <property type="entry name" value="SBP_dom"/>
</dbReference>
<keyword evidence="2" id="KW-0863">Zinc-finger</keyword>
<feature type="compositionally biased region" description="Low complexity" evidence="4">
    <location>
        <begin position="56"/>
        <end position="71"/>
    </location>
</feature>
<gene>
    <name evidence="6" type="ORF">OEZ85_013768</name>
</gene>
<name>A0ABY8U9T4_TETOB</name>
<evidence type="ECO:0000256" key="4">
    <source>
        <dbReference type="SAM" id="MobiDB-lite"/>
    </source>
</evidence>
<reference evidence="6 7" key="1">
    <citation type="submission" date="2023-05" db="EMBL/GenBank/DDBJ databases">
        <title>A 100% complete, gapless, phased diploid assembly of the Scenedesmus obliquus UTEX 3031 genome.</title>
        <authorList>
            <person name="Biondi T.C."/>
            <person name="Hanschen E.R."/>
            <person name="Kwon T."/>
            <person name="Eng W."/>
            <person name="Kruse C.P.S."/>
            <person name="Koehler S.I."/>
            <person name="Kunde Y."/>
            <person name="Gleasner C.D."/>
            <person name="You Mak K.T."/>
            <person name="Polle J."/>
            <person name="Hovde B.T."/>
            <person name="Starkenburg S.R."/>
        </authorList>
    </citation>
    <scope>NUCLEOTIDE SEQUENCE [LARGE SCALE GENOMIC DNA]</scope>
    <source>
        <strain evidence="6 7">DOE0152z</strain>
    </source>
</reference>
<dbReference type="Gene3D" id="4.10.1100.10">
    <property type="entry name" value="Transcription factor, SBP-box domain"/>
    <property type="match status" value="1"/>
</dbReference>
<sequence length="223" mass="24672">MPPWHRRGDVDSDKRSGMADDSARTEPAVVNSSSPLAQANSHMEWEASEHKWDAHSMQAQRSASSVAAAEATSGRRSARAAAVAAAAATAASTVKASKVKRNTGELICQVPGCGVSLEGTKEYHQRYRVCPQHAKVDALELHGVASRFCQQCGKFHELSQFDGARHSCRQQLQRHNALRRRAAPISKEQTSVITRDCRAWHLAMQQPWRQQGRRLLAWQQMPA</sequence>
<keyword evidence="1" id="KW-0479">Metal-binding</keyword>
<evidence type="ECO:0000256" key="2">
    <source>
        <dbReference type="ARBA" id="ARBA00022771"/>
    </source>
</evidence>
<feature type="domain" description="SBP-type" evidence="5">
    <location>
        <begin position="105"/>
        <end position="182"/>
    </location>
</feature>
<feature type="compositionally biased region" description="Polar residues" evidence="4">
    <location>
        <begin position="30"/>
        <end position="41"/>
    </location>
</feature>
<evidence type="ECO:0000256" key="3">
    <source>
        <dbReference type="ARBA" id="ARBA00022833"/>
    </source>
</evidence>
<protein>
    <recommendedName>
        <fullName evidence="5">SBP-type domain-containing protein</fullName>
    </recommendedName>
</protein>
<dbReference type="InterPro" id="IPR044817">
    <property type="entry name" value="SBP-like"/>
</dbReference>
<dbReference type="Proteomes" id="UP001244341">
    <property type="component" value="Chromosome 8b"/>
</dbReference>
<keyword evidence="7" id="KW-1185">Reference proteome</keyword>